<organism evidence="2">
    <name type="scientific">uncultured bacterium</name>
    <name type="common">gcode 4</name>
    <dbReference type="NCBI Taxonomy" id="1234023"/>
    <lineage>
        <taxon>Bacteria</taxon>
        <taxon>environmental samples</taxon>
    </lineage>
</organism>
<reference evidence="2" key="1">
    <citation type="journal article" date="2012" name="Science">
        <title>Fermentation, hydrogen, and sulfur metabolism in multiple uncultivated bacterial phyla.</title>
        <authorList>
            <person name="Wrighton K.C."/>
            <person name="Thomas B.C."/>
            <person name="Sharon I."/>
            <person name="Miller C.S."/>
            <person name="Castelle C.J."/>
            <person name="VerBerkmoes N.C."/>
            <person name="Wilkins M.J."/>
            <person name="Hettich R.L."/>
            <person name="Lipton M.S."/>
            <person name="Williams K.H."/>
            <person name="Long P.E."/>
            <person name="Banfield J.F."/>
        </authorList>
    </citation>
    <scope>NUCLEOTIDE SEQUENCE [LARGE SCALE GENOMIC DNA]</scope>
</reference>
<feature type="coiled-coil region" evidence="1">
    <location>
        <begin position="392"/>
        <end position="419"/>
    </location>
</feature>
<keyword evidence="1" id="KW-0175">Coiled coil</keyword>
<protein>
    <submittedName>
        <fullName evidence="2">Uncharacterized protein</fullName>
    </submittedName>
</protein>
<evidence type="ECO:0000313" key="2">
    <source>
        <dbReference type="EMBL" id="EKD66636.1"/>
    </source>
</evidence>
<accession>K2AY25</accession>
<dbReference type="EMBL" id="AMFJ01021612">
    <property type="protein sequence ID" value="EKD66636.1"/>
    <property type="molecule type" value="Genomic_DNA"/>
</dbReference>
<proteinExistence type="predicted"/>
<gene>
    <name evidence="2" type="ORF">ACD_49C00026G0011</name>
</gene>
<sequence>MTQFSNKNNSTLQSSFLNVWNQEIKEKEETQSIIEITWNTQKNLWKLLTWVSLFSLLSSQPVFALDKYELLASNELSSGMLVEKNNPENVKKFLLDVWMGTEFAQSVASLSAKNLEARKKWEIPKDYIFQVESINSIKSKKDLSQIVNNWELLPELKEKIPDITRENYKDVIGKLYNMQDLSIWLRSPNNSALTKEQFNSYLDEKASEKQRWLAKIEDFDKKYPGAVEEWFKLFNESKKQLTFNSRETQRRLLVNAWSVVFYKNVSEKGKQALAPLAASSTAEILFLTNPNLPSWWAKLTLQNDNPELKPLKYIIPSDTQILSNSLLKDMQGVWNVALNGIGKEYSLKEKSAKLDEKSAKLDEHLYLTNKISLLSNEIEKLVKQYIEIGKTNEILKNEINNKIVEIEKLKKEIDLRKNENFSGALAQYNIAKLWIDKFKKY</sequence>
<evidence type="ECO:0000256" key="1">
    <source>
        <dbReference type="SAM" id="Coils"/>
    </source>
</evidence>
<comment type="caution">
    <text evidence="2">The sequence shown here is derived from an EMBL/GenBank/DDBJ whole genome shotgun (WGS) entry which is preliminary data.</text>
</comment>
<dbReference type="AlphaFoldDB" id="K2AY25"/>
<name>K2AY25_9BACT</name>